<organism evidence="1 2">
    <name type="scientific">Paenibacillus mesotrionivorans</name>
    <dbReference type="NCBI Taxonomy" id="3160968"/>
    <lineage>
        <taxon>Bacteria</taxon>
        <taxon>Bacillati</taxon>
        <taxon>Bacillota</taxon>
        <taxon>Bacilli</taxon>
        <taxon>Bacillales</taxon>
        <taxon>Paenibacillaceae</taxon>
        <taxon>Paenibacillus</taxon>
    </lineage>
</organism>
<evidence type="ECO:0000313" key="2">
    <source>
        <dbReference type="Proteomes" id="UP001631969"/>
    </source>
</evidence>
<name>A0ACC7P3G8_9BACL</name>
<dbReference type="EMBL" id="JBJURJ010000013">
    <property type="protein sequence ID" value="MFM9330496.1"/>
    <property type="molecule type" value="Genomic_DNA"/>
</dbReference>
<keyword evidence="2" id="KW-1185">Reference proteome</keyword>
<reference evidence="1" key="1">
    <citation type="submission" date="2024-12" db="EMBL/GenBank/DDBJ databases">
        <authorList>
            <person name="Wu N."/>
        </authorList>
    </citation>
    <scope>NUCLEOTIDE SEQUENCE</scope>
    <source>
        <strain evidence="1">P15</strain>
    </source>
</reference>
<proteinExistence type="predicted"/>
<comment type="caution">
    <text evidence="1">The sequence shown here is derived from an EMBL/GenBank/DDBJ whole genome shotgun (WGS) entry which is preliminary data.</text>
</comment>
<dbReference type="Proteomes" id="UP001631969">
    <property type="component" value="Unassembled WGS sequence"/>
</dbReference>
<sequence length="194" mass="21846">MAEEKTQSGFSGYSGKSEMERTLQAGLQGAPRLKREEVSHYLGEFRERVLRVLTKSQVGESILYREIEEAVKHPKAKLMVLQGGQMEQAVSKYQKLAEANGIIVTYRRDEEFTGDIGLVVASGDAVDMPEVEVEYRQERLAKKGLTEQLIRAAGQAVCKDCYARIREAAPEELEHYQQINPLSRLFGEKCPGHE</sequence>
<protein>
    <submittedName>
        <fullName evidence="1">DUF1694 domain-containing protein</fullName>
    </submittedName>
</protein>
<gene>
    <name evidence="1" type="ORF">ACI1P1_19525</name>
</gene>
<accession>A0ACC7P3G8</accession>
<evidence type="ECO:0000313" key="1">
    <source>
        <dbReference type="EMBL" id="MFM9330496.1"/>
    </source>
</evidence>